<keyword evidence="2 3" id="KW-0539">Nucleus</keyword>
<dbReference type="SMART" id="SM00389">
    <property type="entry name" value="HOX"/>
    <property type="match status" value="1"/>
</dbReference>
<dbReference type="Gene3D" id="1.10.10.60">
    <property type="entry name" value="Homeodomain-like"/>
    <property type="match status" value="1"/>
</dbReference>
<reference evidence="6 7" key="2">
    <citation type="submission" date="2018-11" db="EMBL/GenBank/DDBJ databases">
        <authorList>
            <consortium name="Pathogen Informatics"/>
        </authorList>
    </citation>
    <scope>NUCLEOTIDE SEQUENCE [LARGE SCALE GENOMIC DNA]</scope>
    <source>
        <strain evidence="6 7">Egypt</strain>
    </source>
</reference>
<dbReference type="GO" id="GO:0000981">
    <property type="term" value="F:DNA-binding transcription factor activity, RNA polymerase II-specific"/>
    <property type="evidence" value="ECO:0007669"/>
    <property type="project" value="TreeGrafter"/>
</dbReference>
<dbReference type="OrthoDB" id="3137333at2759"/>
<evidence type="ECO:0000313" key="8">
    <source>
        <dbReference type="WBParaSite" id="ECPE_0000352101-mRNA-1"/>
    </source>
</evidence>
<name>A0A183A983_9TREM</name>
<dbReference type="WBParaSite" id="ECPE_0000352101-mRNA-1">
    <property type="protein sequence ID" value="ECPE_0000352101-mRNA-1"/>
    <property type="gene ID" value="ECPE_0000352101"/>
</dbReference>
<dbReference type="GO" id="GO:0030154">
    <property type="term" value="P:cell differentiation"/>
    <property type="evidence" value="ECO:0007669"/>
    <property type="project" value="TreeGrafter"/>
</dbReference>
<evidence type="ECO:0000259" key="5">
    <source>
        <dbReference type="PROSITE" id="PS50071"/>
    </source>
</evidence>
<protein>
    <submittedName>
        <fullName evidence="8">Homeobox domain-containing protein</fullName>
    </submittedName>
</protein>
<dbReference type="InterPro" id="IPR001356">
    <property type="entry name" value="HD"/>
</dbReference>
<evidence type="ECO:0000256" key="3">
    <source>
        <dbReference type="RuleBase" id="RU000682"/>
    </source>
</evidence>
<reference evidence="8" key="1">
    <citation type="submission" date="2016-06" db="UniProtKB">
        <authorList>
            <consortium name="WormBaseParasite"/>
        </authorList>
    </citation>
    <scope>IDENTIFICATION</scope>
</reference>
<accession>A0A183A983</accession>
<keyword evidence="2 3" id="KW-0371">Homeobox</keyword>
<feature type="region of interest" description="Disordered" evidence="4">
    <location>
        <begin position="1"/>
        <end position="34"/>
    </location>
</feature>
<proteinExistence type="predicted"/>
<evidence type="ECO:0000313" key="6">
    <source>
        <dbReference type="EMBL" id="VDP69728.1"/>
    </source>
</evidence>
<gene>
    <name evidence="6" type="ORF">ECPE_LOCUS3518</name>
</gene>
<feature type="compositionally biased region" description="Polar residues" evidence="4">
    <location>
        <begin position="1"/>
        <end position="20"/>
    </location>
</feature>
<keyword evidence="7" id="KW-1185">Reference proteome</keyword>
<keyword evidence="2 3" id="KW-0238">DNA-binding</keyword>
<sequence length="159" mass="18072">MNQTGSYPSASDSSLTSWSKNKTDPGPEGLVDISTSNPMQLLHQLGTMVLVAKNNPEVRTCTEAKRGWDPINSHMTNSTGRHVPIREQKHGLASTPIKMTHSGYPKRRKRRVLFSKMQTHKLEQRFNEQRYLSATEREHLAKMLDLTPTQVNTLFYHDG</sequence>
<dbReference type="InterPro" id="IPR009057">
    <property type="entry name" value="Homeodomain-like_sf"/>
</dbReference>
<comment type="subcellular location">
    <subcellularLocation>
        <location evidence="1 2 3">Nucleus</location>
    </subcellularLocation>
</comment>
<dbReference type="CDD" id="cd00086">
    <property type="entry name" value="homeodomain"/>
    <property type="match status" value="1"/>
</dbReference>
<evidence type="ECO:0000313" key="7">
    <source>
        <dbReference type="Proteomes" id="UP000272942"/>
    </source>
</evidence>
<dbReference type="PANTHER" id="PTHR24340">
    <property type="entry name" value="HOMEOBOX PROTEIN NKX"/>
    <property type="match status" value="1"/>
</dbReference>
<dbReference type="SUPFAM" id="SSF46689">
    <property type="entry name" value="Homeodomain-like"/>
    <property type="match status" value="1"/>
</dbReference>
<organism evidence="8">
    <name type="scientific">Echinostoma caproni</name>
    <dbReference type="NCBI Taxonomy" id="27848"/>
    <lineage>
        <taxon>Eukaryota</taxon>
        <taxon>Metazoa</taxon>
        <taxon>Spiralia</taxon>
        <taxon>Lophotrochozoa</taxon>
        <taxon>Platyhelminthes</taxon>
        <taxon>Trematoda</taxon>
        <taxon>Digenea</taxon>
        <taxon>Plagiorchiida</taxon>
        <taxon>Echinostomata</taxon>
        <taxon>Echinostomatoidea</taxon>
        <taxon>Echinostomatidae</taxon>
        <taxon>Echinostoma</taxon>
    </lineage>
</organism>
<evidence type="ECO:0000256" key="2">
    <source>
        <dbReference type="PROSITE-ProRule" id="PRU00108"/>
    </source>
</evidence>
<dbReference type="EMBL" id="UZAN01040461">
    <property type="protein sequence ID" value="VDP69728.1"/>
    <property type="molecule type" value="Genomic_DNA"/>
</dbReference>
<dbReference type="GO" id="GO:0000978">
    <property type="term" value="F:RNA polymerase II cis-regulatory region sequence-specific DNA binding"/>
    <property type="evidence" value="ECO:0007669"/>
    <property type="project" value="TreeGrafter"/>
</dbReference>
<evidence type="ECO:0000256" key="4">
    <source>
        <dbReference type="SAM" id="MobiDB-lite"/>
    </source>
</evidence>
<dbReference type="GO" id="GO:0005634">
    <property type="term" value="C:nucleus"/>
    <property type="evidence" value="ECO:0007669"/>
    <property type="project" value="UniProtKB-SubCell"/>
</dbReference>
<dbReference type="Pfam" id="PF00046">
    <property type="entry name" value="Homeodomain"/>
    <property type="match status" value="1"/>
</dbReference>
<dbReference type="PROSITE" id="PS50071">
    <property type="entry name" value="HOMEOBOX_2"/>
    <property type="match status" value="1"/>
</dbReference>
<dbReference type="InterPro" id="IPR050394">
    <property type="entry name" value="Homeobox_NK-like"/>
</dbReference>
<feature type="domain" description="Homeobox" evidence="5">
    <location>
        <begin position="105"/>
        <end position="159"/>
    </location>
</feature>
<dbReference type="AlphaFoldDB" id="A0A183A983"/>
<dbReference type="Proteomes" id="UP000272942">
    <property type="component" value="Unassembled WGS sequence"/>
</dbReference>
<evidence type="ECO:0000256" key="1">
    <source>
        <dbReference type="ARBA" id="ARBA00004123"/>
    </source>
</evidence>